<dbReference type="InterPro" id="IPR013750">
    <property type="entry name" value="GHMP_kinase_C_dom"/>
</dbReference>
<comment type="similarity">
    <text evidence="1 9">Belongs to the GHMP kinase family. IspE subfamily.</text>
</comment>
<dbReference type="SUPFAM" id="SSF55060">
    <property type="entry name" value="GHMP Kinase, C-terminal domain"/>
    <property type="match status" value="1"/>
</dbReference>
<dbReference type="InterPro" id="IPR014721">
    <property type="entry name" value="Ribsml_uS5_D2-typ_fold_subgr"/>
</dbReference>
<keyword evidence="7 9" id="KW-0067">ATP-binding</keyword>
<proteinExistence type="inferred from homology"/>
<feature type="domain" description="GHMP kinase C-terminal" evidence="11">
    <location>
        <begin position="228"/>
        <end position="272"/>
    </location>
</feature>
<evidence type="ECO:0000259" key="10">
    <source>
        <dbReference type="Pfam" id="PF00288"/>
    </source>
</evidence>
<evidence type="ECO:0000259" key="11">
    <source>
        <dbReference type="Pfam" id="PF08544"/>
    </source>
</evidence>
<dbReference type="SUPFAM" id="SSF54211">
    <property type="entry name" value="Ribosomal protein S5 domain 2-like"/>
    <property type="match status" value="1"/>
</dbReference>
<comment type="pathway">
    <text evidence="9">Isoprenoid biosynthesis; isopentenyl diphosphate biosynthesis via DXP pathway; isopentenyl diphosphate from 1-deoxy-D-xylulose 5-phosphate: step 3/6.</text>
</comment>
<dbReference type="PANTHER" id="PTHR43527:SF2">
    <property type="entry name" value="4-DIPHOSPHOCYTIDYL-2-C-METHYL-D-ERYTHRITOL KINASE, CHLOROPLASTIC"/>
    <property type="match status" value="1"/>
</dbReference>
<dbReference type="Pfam" id="PF08544">
    <property type="entry name" value="GHMP_kinases_C"/>
    <property type="match status" value="1"/>
</dbReference>
<dbReference type="PIRSF" id="PIRSF010376">
    <property type="entry name" value="IspE"/>
    <property type="match status" value="1"/>
</dbReference>
<keyword evidence="4 9" id="KW-0808">Transferase</keyword>
<evidence type="ECO:0000313" key="12">
    <source>
        <dbReference type="EMBL" id="TDW96769.1"/>
    </source>
</evidence>
<dbReference type="InterPro" id="IPR020568">
    <property type="entry name" value="Ribosomal_Su5_D2-typ_SF"/>
</dbReference>
<dbReference type="AlphaFoldDB" id="A0A4R8DGH9"/>
<sequence length="289" mass="31170">MILFPPCKINIGLRILRKRSDGFHDLETLFWPVPLRDALEMLPSDTTRLHVTGADIPGAPSTNLCVRAHALLAADFPAVRPVDIYLHKSIPMGAGLGGGSADGALALVLVNRLFRLGLTREDLLPYALQLGSDCPFFLYDGPCWASGRGEILQPAALDLSDYRLVLVNPGIHVPTGWAFAQLGLGAARSESRAQSSGAEGADAQRRGEPDAAALRAIPPVSSWRDIFHNDFEPAVFAAYPAIKAIKETLYATGAVYASMSGSGSTVYALYPEGQMPRLSFPKDYWVYMG</sequence>
<evidence type="ECO:0000256" key="4">
    <source>
        <dbReference type="ARBA" id="ARBA00022679"/>
    </source>
</evidence>
<dbReference type="Proteomes" id="UP000294498">
    <property type="component" value="Unassembled WGS sequence"/>
</dbReference>
<protein>
    <recommendedName>
        <fullName evidence="3 9">4-diphosphocytidyl-2-C-methyl-D-erythritol kinase</fullName>
        <shortName evidence="9">CMK</shortName>
        <ecNumber evidence="2 9">2.7.1.148</ecNumber>
    </recommendedName>
    <alternativeName>
        <fullName evidence="8 9">4-(cytidine-5'-diphospho)-2-C-methyl-D-erythritol kinase</fullName>
    </alternativeName>
</protein>
<dbReference type="OrthoDB" id="9809438at2"/>
<dbReference type="NCBIfam" id="TIGR00154">
    <property type="entry name" value="ispE"/>
    <property type="match status" value="1"/>
</dbReference>
<dbReference type="GO" id="GO:0050515">
    <property type="term" value="F:4-(cytidine 5'-diphospho)-2-C-methyl-D-erythritol kinase activity"/>
    <property type="evidence" value="ECO:0007669"/>
    <property type="project" value="UniProtKB-UniRule"/>
</dbReference>
<evidence type="ECO:0000256" key="9">
    <source>
        <dbReference type="HAMAP-Rule" id="MF_00061"/>
    </source>
</evidence>
<evidence type="ECO:0000313" key="13">
    <source>
        <dbReference type="Proteomes" id="UP000294498"/>
    </source>
</evidence>
<feature type="binding site" evidence="9">
    <location>
        <begin position="91"/>
        <end position="101"/>
    </location>
    <ligand>
        <name>ATP</name>
        <dbReference type="ChEBI" id="CHEBI:30616"/>
    </ligand>
</feature>
<comment type="catalytic activity">
    <reaction evidence="9">
        <text>4-CDP-2-C-methyl-D-erythritol + ATP = 4-CDP-2-C-methyl-D-erythritol 2-phosphate + ADP + H(+)</text>
        <dbReference type="Rhea" id="RHEA:18437"/>
        <dbReference type="ChEBI" id="CHEBI:15378"/>
        <dbReference type="ChEBI" id="CHEBI:30616"/>
        <dbReference type="ChEBI" id="CHEBI:57823"/>
        <dbReference type="ChEBI" id="CHEBI:57919"/>
        <dbReference type="ChEBI" id="CHEBI:456216"/>
        <dbReference type="EC" id="2.7.1.148"/>
    </reaction>
</comment>
<keyword evidence="5 9" id="KW-0547">Nucleotide-binding</keyword>
<evidence type="ECO:0000256" key="1">
    <source>
        <dbReference type="ARBA" id="ARBA00009684"/>
    </source>
</evidence>
<dbReference type="InterPro" id="IPR004424">
    <property type="entry name" value="IspE"/>
</dbReference>
<evidence type="ECO:0000256" key="7">
    <source>
        <dbReference type="ARBA" id="ARBA00022840"/>
    </source>
</evidence>
<reference evidence="12 13" key="1">
    <citation type="submission" date="2019-03" db="EMBL/GenBank/DDBJ databases">
        <title>Genomic Encyclopedia of Type Strains, Phase IV (KMG-IV): sequencing the most valuable type-strain genomes for metagenomic binning, comparative biology and taxonomic classification.</title>
        <authorList>
            <person name="Goeker M."/>
        </authorList>
    </citation>
    <scope>NUCLEOTIDE SEQUENCE [LARGE SCALE GENOMIC DNA]</scope>
    <source>
        <strain evidence="12 13">DSM 100059</strain>
    </source>
</reference>
<evidence type="ECO:0000256" key="5">
    <source>
        <dbReference type="ARBA" id="ARBA00022741"/>
    </source>
</evidence>
<dbReference type="EC" id="2.7.1.148" evidence="2 9"/>
<dbReference type="InterPro" id="IPR006204">
    <property type="entry name" value="GHMP_kinase_N_dom"/>
</dbReference>
<name>A0A4R8DGH9_9BACT</name>
<dbReference type="HAMAP" id="MF_00061">
    <property type="entry name" value="IspE"/>
    <property type="match status" value="1"/>
</dbReference>
<dbReference type="UniPathway" id="UPA00056">
    <property type="reaction ID" value="UER00094"/>
</dbReference>
<dbReference type="Pfam" id="PF00288">
    <property type="entry name" value="GHMP_kinases_N"/>
    <property type="match status" value="1"/>
</dbReference>
<evidence type="ECO:0000256" key="2">
    <source>
        <dbReference type="ARBA" id="ARBA00012052"/>
    </source>
</evidence>
<dbReference type="PANTHER" id="PTHR43527">
    <property type="entry name" value="4-DIPHOSPHOCYTIDYL-2-C-METHYL-D-ERYTHRITOL KINASE, CHLOROPLASTIC"/>
    <property type="match status" value="1"/>
</dbReference>
<evidence type="ECO:0000256" key="3">
    <source>
        <dbReference type="ARBA" id="ARBA00017473"/>
    </source>
</evidence>
<comment type="caution">
    <text evidence="12">The sequence shown here is derived from an EMBL/GenBank/DDBJ whole genome shotgun (WGS) entry which is preliminary data.</text>
</comment>
<feature type="active site" evidence="9">
    <location>
        <position position="133"/>
    </location>
</feature>
<accession>A0A4R8DGH9</accession>
<dbReference type="InterPro" id="IPR036554">
    <property type="entry name" value="GHMP_kinase_C_sf"/>
</dbReference>
<keyword evidence="9" id="KW-0414">Isoprene biosynthesis</keyword>
<keyword evidence="13" id="KW-1185">Reference proteome</keyword>
<gene>
    <name evidence="9" type="primary">ispE</name>
    <name evidence="12" type="ORF">EDB95_4605</name>
</gene>
<keyword evidence="6 9" id="KW-0418">Kinase</keyword>
<dbReference type="Gene3D" id="3.30.70.890">
    <property type="entry name" value="GHMP kinase, C-terminal domain"/>
    <property type="match status" value="1"/>
</dbReference>
<dbReference type="RefSeq" id="WP_133997791.1">
    <property type="nucleotide sequence ID" value="NZ_SODV01000002.1"/>
</dbReference>
<evidence type="ECO:0000256" key="8">
    <source>
        <dbReference type="ARBA" id="ARBA00032554"/>
    </source>
</evidence>
<dbReference type="Gene3D" id="3.30.230.10">
    <property type="match status" value="1"/>
</dbReference>
<dbReference type="GO" id="GO:0005524">
    <property type="term" value="F:ATP binding"/>
    <property type="evidence" value="ECO:0007669"/>
    <property type="project" value="UniProtKB-UniRule"/>
</dbReference>
<organism evidence="12 13">
    <name type="scientific">Dinghuibacter silviterrae</name>
    <dbReference type="NCBI Taxonomy" id="1539049"/>
    <lineage>
        <taxon>Bacteria</taxon>
        <taxon>Pseudomonadati</taxon>
        <taxon>Bacteroidota</taxon>
        <taxon>Chitinophagia</taxon>
        <taxon>Chitinophagales</taxon>
        <taxon>Chitinophagaceae</taxon>
        <taxon>Dinghuibacter</taxon>
    </lineage>
</organism>
<dbReference type="GO" id="GO:0019288">
    <property type="term" value="P:isopentenyl diphosphate biosynthetic process, methylerythritol 4-phosphate pathway"/>
    <property type="evidence" value="ECO:0007669"/>
    <property type="project" value="UniProtKB-UniRule"/>
</dbReference>
<dbReference type="GO" id="GO:0016114">
    <property type="term" value="P:terpenoid biosynthetic process"/>
    <property type="evidence" value="ECO:0007669"/>
    <property type="project" value="UniProtKB-UniRule"/>
</dbReference>
<evidence type="ECO:0000256" key="6">
    <source>
        <dbReference type="ARBA" id="ARBA00022777"/>
    </source>
</evidence>
<dbReference type="EMBL" id="SODV01000002">
    <property type="protein sequence ID" value="TDW96769.1"/>
    <property type="molecule type" value="Genomic_DNA"/>
</dbReference>
<comment type="function">
    <text evidence="9">Catalyzes the phosphorylation of the position 2 hydroxy group of 4-diphosphocytidyl-2C-methyl-D-erythritol.</text>
</comment>
<feature type="domain" description="GHMP kinase N-terminal" evidence="10">
    <location>
        <begin position="63"/>
        <end position="141"/>
    </location>
</feature>
<feature type="active site" evidence="9">
    <location>
        <position position="8"/>
    </location>
</feature>